<dbReference type="InterPro" id="IPR041916">
    <property type="entry name" value="Anti_sigma_zinc_sf"/>
</dbReference>
<dbReference type="Pfam" id="PF13490">
    <property type="entry name" value="zf-HC2"/>
    <property type="match status" value="1"/>
</dbReference>
<evidence type="ECO:0000259" key="5">
    <source>
        <dbReference type="Pfam" id="PF13490"/>
    </source>
</evidence>
<organism evidence="6 7">
    <name type="scientific">Sphaerisporangium dianthi</name>
    <dbReference type="NCBI Taxonomy" id="1436120"/>
    <lineage>
        <taxon>Bacteria</taxon>
        <taxon>Bacillati</taxon>
        <taxon>Actinomycetota</taxon>
        <taxon>Actinomycetes</taxon>
        <taxon>Streptosporangiales</taxon>
        <taxon>Streptosporangiaceae</taxon>
        <taxon>Sphaerisporangium</taxon>
    </lineage>
</organism>
<accession>A0ABV9CC59</accession>
<evidence type="ECO:0000256" key="3">
    <source>
        <dbReference type="SAM" id="MobiDB-lite"/>
    </source>
</evidence>
<dbReference type="Gene3D" id="1.10.10.1320">
    <property type="entry name" value="Anti-sigma factor, zinc-finger domain"/>
    <property type="match status" value="1"/>
</dbReference>
<dbReference type="Proteomes" id="UP001596004">
    <property type="component" value="Unassembled WGS sequence"/>
</dbReference>
<keyword evidence="7" id="KW-1185">Reference proteome</keyword>
<keyword evidence="4" id="KW-0812">Transmembrane</keyword>
<proteinExistence type="predicted"/>
<name>A0ABV9CC59_9ACTN</name>
<keyword evidence="2" id="KW-0804">Transcription</keyword>
<reference evidence="7" key="1">
    <citation type="journal article" date="2019" name="Int. J. Syst. Evol. Microbiol.">
        <title>The Global Catalogue of Microorganisms (GCM) 10K type strain sequencing project: providing services to taxonomists for standard genome sequencing and annotation.</title>
        <authorList>
            <consortium name="The Broad Institute Genomics Platform"/>
            <consortium name="The Broad Institute Genome Sequencing Center for Infectious Disease"/>
            <person name="Wu L."/>
            <person name="Ma J."/>
        </authorList>
    </citation>
    <scope>NUCLEOTIDE SEQUENCE [LARGE SCALE GENOMIC DNA]</scope>
    <source>
        <strain evidence="7">CGMCC 4.7132</strain>
    </source>
</reference>
<keyword evidence="4" id="KW-0472">Membrane</keyword>
<feature type="transmembrane region" description="Helical" evidence="4">
    <location>
        <begin position="86"/>
        <end position="107"/>
    </location>
</feature>
<feature type="region of interest" description="Disordered" evidence="3">
    <location>
        <begin position="116"/>
        <end position="142"/>
    </location>
</feature>
<gene>
    <name evidence="6" type="ORF">ACFO60_05495</name>
</gene>
<dbReference type="EMBL" id="JBHSFP010000002">
    <property type="protein sequence ID" value="MFC4530207.1"/>
    <property type="molecule type" value="Genomic_DNA"/>
</dbReference>
<feature type="domain" description="Putative zinc-finger" evidence="5">
    <location>
        <begin position="4"/>
        <end position="38"/>
    </location>
</feature>
<protein>
    <submittedName>
        <fullName evidence="6">Anti-sigma factor family protein</fullName>
    </submittedName>
</protein>
<dbReference type="RefSeq" id="WP_380837753.1">
    <property type="nucleotide sequence ID" value="NZ_JBHSFP010000002.1"/>
</dbReference>
<sequence>MSACEDVRMSLGAHMLGALDPDEAVLVEAHLATCPECRAEFEELSGITAMLAGVSEEDIEQAASPPQAVLDRLIAASARRRRAHRLLLGLAASLVALVVGGTAWFVVTEPRGESSTAAGAPVVAAQSGEAAKRGSQDSGDARMFAATPVPSGSQQPMIKDAPGTPNARAGVPMEGGTGTVHAKILMIPGSEGTTVEVSITGVPDGTSCRVSALGSDGTVSPAGSWTIGQADYQGGPATFTGHTELTMDRIRGFEIRESSGKRLLSVP</sequence>
<comment type="caution">
    <text evidence="6">The sequence shown here is derived from an EMBL/GenBank/DDBJ whole genome shotgun (WGS) entry which is preliminary data.</text>
</comment>
<evidence type="ECO:0000313" key="6">
    <source>
        <dbReference type="EMBL" id="MFC4530207.1"/>
    </source>
</evidence>
<dbReference type="InterPro" id="IPR027383">
    <property type="entry name" value="Znf_put"/>
</dbReference>
<evidence type="ECO:0000256" key="4">
    <source>
        <dbReference type="SAM" id="Phobius"/>
    </source>
</evidence>
<keyword evidence="1" id="KW-0805">Transcription regulation</keyword>
<evidence type="ECO:0000313" key="7">
    <source>
        <dbReference type="Proteomes" id="UP001596004"/>
    </source>
</evidence>
<evidence type="ECO:0000256" key="1">
    <source>
        <dbReference type="ARBA" id="ARBA00023015"/>
    </source>
</evidence>
<evidence type="ECO:0000256" key="2">
    <source>
        <dbReference type="ARBA" id="ARBA00023163"/>
    </source>
</evidence>
<keyword evidence="4" id="KW-1133">Transmembrane helix</keyword>